<organism evidence="1 2">
    <name type="scientific">Linum trigynum</name>
    <dbReference type="NCBI Taxonomy" id="586398"/>
    <lineage>
        <taxon>Eukaryota</taxon>
        <taxon>Viridiplantae</taxon>
        <taxon>Streptophyta</taxon>
        <taxon>Embryophyta</taxon>
        <taxon>Tracheophyta</taxon>
        <taxon>Spermatophyta</taxon>
        <taxon>Magnoliopsida</taxon>
        <taxon>eudicotyledons</taxon>
        <taxon>Gunneridae</taxon>
        <taxon>Pentapetalae</taxon>
        <taxon>rosids</taxon>
        <taxon>fabids</taxon>
        <taxon>Malpighiales</taxon>
        <taxon>Linaceae</taxon>
        <taxon>Linum</taxon>
    </lineage>
</organism>
<dbReference type="Proteomes" id="UP001497516">
    <property type="component" value="Chromosome 4"/>
</dbReference>
<dbReference type="EMBL" id="OZ034817">
    <property type="protein sequence ID" value="CAL1380939.1"/>
    <property type="molecule type" value="Genomic_DNA"/>
</dbReference>
<keyword evidence="2" id="KW-1185">Reference proteome</keyword>
<evidence type="ECO:0000313" key="2">
    <source>
        <dbReference type="Proteomes" id="UP001497516"/>
    </source>
</evidence>
<name>A0AAV2E541_9ROSI</name>
<reference evidence="1 2" key="1">
    <citation type="submission" date="2024-04" db="EMBL/GenBank/DDBJ databases">
        <authorList>
            <person name="Fracassetti M."/>
        </authorList>
    </citation>
    <scope>NUCLEOTIDE SEQUENCE [LARGE SCALE GENOMIC DNA]</scope>
</reference>
<evidence type="ECO:0000313" key="1">
    <source>
        <dbReference type="EMBL" id="CAL1380939.1"/>
    </source>
</evidence>
<protein>
    <submittedName>
        <fullName evidence="1">Uncharacterized protein</fullName>
    </submittedName>
</protein>
<dbReference type="AlphaFoldDB" id="A0AAV2E541"/>
<proteinExistence type="predicted"/>
<sequence>MAYAFALTFSGTLFHEPIPINYHRHTRSFASRQIFPSRDIPLPDFIDLGLDFRHLVNNLGWGFLLDDAPTLVCPAAVRLFFSNLRHFGLHSRTLTSLVAGYLMTRVQEGAPRRTSRLN</sequence>
<accession>A0AAV2E541</accession>
<gene>
    <name evidence="1" type="ORF">LTRI10_LOCUS22353</name>
</gene>